<protein>
    <submittedName>
        <fullName evidence="1">Uncharacterized protein</fullName>
    </submittedName>
</protein>
<sequence>MMAADSFGLNCITMEVLRFKAQMDIKRIL</sequence>
<name>A0A382XHI2_9ZZZZ</name>
<gene>
    <name evidence="1" type="ORF">METZ01_LOCUS422929</name>
</gene>
<evidence type="ECO:0000313" key="1">
    <source>
        <dbReference type="EMBL" id="SVD70075.1"/>
    </source>
</evidence>
<dbReference type="AlphaFoldDB" id="A0A382XHI2"/>
<dbReference type="EMBL" id="UINC01167515">
    <property type="protein sequence ID" value="SVD70075.1"/>
    <property type="molecule type" value="Genomic_DNA"/>
</dbReference>
<reference evidence="1" key="1">
    <citation type="submission" date="2018-05" db="EMBL/GenBank/DDBJ databases">
        <authorList>
            <person name="Lanie J.A."/>
            <person name="Ng W.-L."/>
            <person name="Kazmierczak K.M."/>
            <person name="Andrzejewski T.M."/>
            <person name="Davidsen T.M."/>
            <person name="Wayne K.J."/>
            <person name="Tettelin H."/>
            <person name="Glass J.I."/>
            <person name="Rusch D."/>
            <person name="Podicherti R."/>
            <person name="Tsui H.-C.T."/>
            <person name="Winkler M.E."/>
        </authorList>
    </citation>
    <scope>NUCLEOTIDE SEQUENCE</scope>
</reference>
<proteinExistence type="predicted"/>
<organism evidence="1">
    <name type="scientific">marine metagenome</name>
    <dbReference type="NCBI Taxonomy" id="408172"/>
    <lineage>
        <taxon>unclassified sequences</taxon>
        <taxon>metagenomes</taxon>
        <taxon>ecological metagenomes</taxon>
    </lineage>
</organism>
<accession>A0A382XHI2</accession>